<keyword evidence="1" id="KW-0812">Transmembrane</keyword>
<organism evidence="3">
    <name type="scientific">Cuerna arida</name>
    <dbReference type="NCBI Taxonomy" id="1464854"/>
    <lineage>
        <taxon>Eukaryota</taxon>
        <taxon>Metazoa</taxon>
        <taxon>Ecdysozoa</taxon>
        <taxon>Arthropoda</taxon>
        <taxon>Hexapoda</taxon>
        <taxon>Insecta</taxon>
        <taxon>Pterygota</taxon>
        <taxon>Neoptera</taxon>
        <taxon>Paraneoptera</taxon>
        <taxon>Hemiptera</taxon>
        <taxon>Auchenorrhyncha</taxon>
        <taxon>Membracoidea</taxon>
        <taxon>Cicadellidae</taxon>
        <taxon>Cicadellinae</taxon>
        <taxon>Proconiini</taxon>
        <taxon>Cuerna</taxon>
    </lineage>
</organism>
<keyword evidence="1" id="KW-1133">Transmembrane helix</keyword>
<dbReference type="EMBL" id="GECZ01023134">
    <property type="protein sequence ID" value="JAS46635.1"/>
    <property type="molecule type" value="Transcribed_RNA"/>
</dbReference>
<sequence length="154" mass="17624">MTVGILQGQRCFSPPSKTVNVFDLTPKLKENLDTTEISSAKERAARITLCVILTMVILTAMSLLLGEALGLQWTLCSKPHNKTAQDSSWYHWPWNWKHDGPFLTPSESYQERWNSLSLPEKRKELFRATFGEVDLYDMYDTAKDSHSVNSDEKI</sequence>
<evidence type="ECO:0000313" key="4">
    <source>
        <dbReference type="EMBL" id="JAS62705.1"/>
    </source>
</evidence>
<dbReference type="EMBL" id="GECZ01017606">
    <property type="protein sequence ID" value="JAS52163.1"/>
    <property type="molecule type" value="Transcribed_RNA"/>
</dbReference>
<protein>
    <submittedName>
        <fullName evidence="3">Uncharacterized protein</fullName>
    </submittedName>
</protein>
<reference evidence="3" key="1">
    <citation type="submission" date="2015-11" db="EMBL/GenBank/DDBJ databases">
        <title>De novo transcriptome assembly of four potential Pierce s Disease insect vectors from Arizona vineyards.</title>
        <authorList>
            <person name="Tassone E.E."/>
        </authorList>
    </citation>
    <scope>NUCLEOTIDE SEQUENCE</scope>
</reference>
<dbReference type="EMBL" id="GECZ01007064">
    <property type="protein sequence ID" value="JAS62705.1"/>
    <property type="molecule type" value="Transcribed_RNA"/>
</dbReference>
<keyword evidence="1" id="KW-0472">Membrane</keyword>
<proteinExistence type="predicted"/>
<accession>A0A1B6FQ58</accession>
<evidence type="ECO:0000256" key="1">
    <source>
        <dbReference type="SAM" id="Phobius"/>
    </source>
</evidence>
<evidence type="ECO:0000313" key="3">
    <source>
        <dbReference type="EMBL" id="JAS52163.1"/>
    </source>
</evidence>
<gene>
    <name evidence="3" type="ORF">g.15099</name>
    <name evidence="4" type="ORF">g.15101</name>
    <name evidence="2" type="ORF">g.15103</name>
</gene>
<feature type="transmembrane region" description="Helical" evidence="1">
    <location>
        <begin position="47"/>
        <end position="73"/>
    </location>
</feature>
<name>A0A1B6FQ58_9HEMI</name>
<evidence type="ECO:0000313" key="2">
    <source>
        <dbReference type="EMBL" id="JAS46635.1"/>
    </source>
</evidence>
<dbReference type="AlphaFoldDB" id="A0A1B6FQ58"/>